<feature type="region of interest" description="Disordered" evidence="1">
    <location>
        <begin position="1"/>
        <end position="35"/>
    </location>
</feature>
<dbReference type="Proteomes" id="UP000022910">
    <property type="component" value="Unassembled WGS sequence"/>
</dbReference>
<evidence type="ECO:0000313" key="2">
    <source>
        <dbReference type="EMBL" id="EXX78934.1"/>
    </source>
</evidence>
<accession>A0A015LGX5</accession>
<sequence length="97" mass="11447">MVRNDNTPDEKKYLGITPRDISKKHRKRKKKTTAKDESKYLDLKEALKYSKFQKIKTKFTARKKNSEKRKAKQIAIKCTLRNYGLLLFLGVHHGLQI</sequence>
<keyword evidence="3" id="KW-1185">Reference proteome</keyword>
<dbReference type="HOGENOM" id="CLU_2347805_0_0_1"/>
<proteinExistence type="predicted"/>
<evidence type="ECO:0000256" key="1">
    <source>
        <dbReference type="SAM" id="MobiDB-lite"/>
    </source>
</evidence>
<dbReference type="EMBL" id="JEMT01006958">
    <property type="protein sequence ID" value="EXX78934.1"/>
    <property type="molecule type" value="Genomic_DNA"/>
</dbReference>
<organism evidence="2 3">
    <name type="scientific">Rhizophagus irregularis (strain DAOM 197198w)</name>
    <name type="common">Glomus intraradices</name>
    <dbReference type="NCBI Taxonomy" id="1432141"/>
    <lineage>
        <taxon>Eukaryota</taxon>
        <taxon>Fungi</taxon>
        <taxon>Fungi incertae sedis</taxon>
        <taxon>Mucoromycota</taxon>
        <taxon>Glomeromycotina</taxon>
        <taxon>Glomeromycetes</taxon>
        <taxon>Glomerales</taxon>
        <taxon>Glomeraceae</taxon>
        <taxon>Rhizophagus</taxon>
    </lineage>
</organism>
<protein>
    <submittedName>
        <fullName evidence="2">Uncharacterized protein</fullName>
    </submittedName>
</protein>
<comment type="caution">
    <text evidence="2">The sequence shown here is derived from an EMBL/GenBank/DDBJ whole genome shotgun (WGS) entry which is preliminary data.</text>
</comment>
<name>A0A015LGX5_RHIIW</name>
<gene>
    <name evidence="2" type="ORF">RirG_010460</name>
</gene>
<feature type="compositionally biased region" description="Basic and acidic residues" evidence="1">
    <location>
        <begin position="1"/>
        <end position="13"/>
    </location>
</feature>
<evidence type="ECO:0000313" key="3">
    <source>
        <dbReference type="Proteomes" id="UP000022910"/>
    </source>
</evidence>
<dbReference type="AlphaFoldDB" id="A0A015LGX5"/>
<feature type="compositionally biased region" description="Basic residues" evidence="1">
    <location>
        <begin position="22"/>
        <end position="32"/>
    </location>
</feature>
<reference evidence="2 3" key="1">
    <citation type="submission" date="2014-02" db="EMBL/GenBank/DDBJ databases">
        <title>Single nucleus genome sequencing reveals high similarity among nuclei of an endomycorrhizal fungus.</title>
        <authorList>
            <person name="Lin K."/>
            <person name="Geurts R."/>
            <person name="Zhang Z."/>
            <person name="Limpens E."/>
            <person name="Saunders D.G."/>
            <person name="Mu D."/>
            <person name="Pang E."/>
            <person name="Cao H."/>
            <person name="Cha H."/>
            <person name="Lin T."/>
            <person name="Zhou Q."/>
            <person name="Shang Y."/>
            <person name="Li Y."/>
            <person name="Ivanov S."/>
            <person name="Sharma T."/>
            <person name="Velzen R.V."/>
            <person name="Ruijter N.D."/>
            <person name="Aanen D.K."/>
            <person name="Win J."/>
            <person name="Kamoun S."/>
            <person name="Bisseling T."/>
            <person name="Huang S."/>
        </authorList>
    </citation>
    <scope>NUCLEOTIDE SEQUENCE [LARGE SCALE GENOMIC DNA]</scope>
    <source>
        <strain evidence="3">DAOM197198w</strain>
    </source>
</reference>